<dbReference type="AlphaFoldDB" id="A0A7C3MPK9"/>
<dbReference type="PROSITE" id="PS51012">
    <property type="entry name" value="ABC_TM2"/>
    <property type="match status" value="1"/>
</dbReference>
<accession>A0A7C3MPK9</accession>
<organism evidence="7">
    <name type="scientific">Dictyoglomus thermophilum</name>
    <dbReference type="NCBI Taxonomy" id="14"/>
    <lineage>
        <taxon>Bacteria</taxon>
        <taxon>Pseudomonadati</taxon>
        <taxon>Dictyoglomota</taxon>
        <taxon>Dictyoglomia</taxon>
        <taxon>Dictyoglomales</taxon>
        <taxon>Dictyoglomaceae</taxon>
        <taxon>Dictyoglomus</taxon>
    </lineage>
</organism>
<feature type="domain" description="ABC transmembrane type-2" evidence="6">
    <location>
        <begin position="151"/>
        <end position="385"/>
    </location>
</feature>
<evidence type="ECO:0000256" key="4">
    <source>
        <dbReference type="ARBA" id="ARBA00023136"/>
    </source>
</evidence>
<name>A0A7C3MPK9_DICTH</name>
<evidence type="ECO:0000256" key="3">
    <source>
        <dbReference type="ARBA" id="ARBA00022989"/>
    </source>
</evidence>
<evidence type="ECO:0000256" key="2">
    <source>
        <dbReference type="ARBA" id="ARBA00022692"/>
    </source>
</evidence>
<evidence type="ECO:0000313" key="7">
    <source>
        <dbReference type="EMBL" id="HFX14012.1"/>
    </source>
</evidence>
<protein>
    <submittedName>
        <fullName evidence="7">ABC transporter permease</fullName>
    </submittedName>
</protein>
<dbReference type="EMBL" id="DTIN01000033">
    <property type="protein sequence ID" value="HFX14012.1"/>
    <property type="molecule type" value="Genomic_DNA"/>
</dbReference>
<dbReference type="PANTHER" id="PTHR43027:SF2">
    <property type="entry name" value="TRANSPORT PERMEASE PROTEIN"/>
    <property type="match status" value="1"/>
</dbReference>
<proteinExistence type="predicted"/>
<dbReference type="InterPro" id="IPR047817">
    <property type="entry name" value="ABC2_TM_bact-type"/>
</dbReference>
<feature type="transmembrane region" description="Helical" evidence="5">
    <location>
        <begin position="305"/>
        <end position="322"/>
    </location>
</feature>
<evidence type="ECO:0000259" key="6">
    <source>
        <dbReference type="PROSITE" id="PS51012"/>
    </source>
</evidence>
<dbReference type="GO" id="GO:0016020">
    <property type="term" value="C:membrane"/>
    <property type="evidence" value="ECO:0007669"/>
    <property type="project" value="UniProtKB-SubCell"/>
</dbReference>
<feature type="transmembrane region" description="Helical" evidence="5">
    <location>
        <begin position="329"/>
        <end position="347"/>
    </location>
</feature>
<dbReference type="Pfam" id="PF12698">
    <property type="entry name" value="ABC2_membrane_3"/>
    <property type="match status" value="1"/>
</dbReference>
<dbReference type="Gene3D" id="3.40.1710.10">
    <property type="entry name" value="abc type-2 transporter like domain"/>
    <property type="match status" value="1"/>
</dbReference>
<dbReference type="PANTHER" id="PTHR43027">
    <property type="entry name" value="DOXORUBICIN RESISTANCE ABC TRANSPORTER PERMEASE PROTEIN DRRC-RELATED"/>
    <property type="match status" value="1"/>
</dbReference>
<evidence type="ECO:0000256" key="5">
    <source>
        <dbReference type="SAM" id="Phobius"/>
    </source>
</evidence>
<evidence type="ECO:0000256" key="1">
    <source>
        <dbReference type="ARBA" id="ARBA00004141"/>
    </source>
</evidence>
<feature type="transmembrane region" description="Helical" evidence="5">
    <location>
        <begin position="359"/>
        <end position="379"/>
    </location>
</feature>
<comment type="subcellular location">
    <subcellularLocation>
        <location evidence="1">Membrane</location>
        <topology evidence="1">Multi-pass membrane protein</topology>
    </subcellularLocation>
</comment>
<reference evidence="7" key="1">
    <citation type="journal article" date="2020" name="mSystems">
        <title>Genome- and Community-Level Interaction Insights into Carbon Utilization and Element Cycling Functions of Hydrothermarchaeota in Hydrothermal Sediment.</title>
        <authorList>
            <person name="Zhou Z."/>
            <person name="Liu Y."/>
            <person name="Xu W."/>
            <person name="Pan J."/>
            <person name="Luo Z.H."/>
            <person name="Li M."/>
        </authorList>
    </citation>
    <scope>NUCLEOTIDE SEQUENCE [LARGE SCALE GENOMIC DNA]</scope>
    <source>
        <strain evidence="7">SpSt-81</strain>
    </source>
</reference>
<keyword evidence="4 5" id="KW-0472">Membrane</keyword>
<keyword evidence="3 5" id="KW-1133">Transmembrane helix</keyword>
<dbReference type="InterPro" id="IPR052902">
    <property type="entry name" value="ABC-2_transporter"/>
</dbReference>
<comment type="caution">
    <text evidence="7">The sequence shown here is derived from an EMBL/GenBank/DDBJ whole genome shotgun (WGS) entry which is preliminary data.</text>
</comment>
<feature type="transmembrane region" description="Helical" evidence="5">
    <location>
        <begin position="238"/>
        <end position="259"/>
    </location>
</feature>
<sequence>MMIIKNSTYFFKSAIREKAYIFWCIAFPAILMMILITIFSSLYEVKRVNFDIYLVKNESGDFSNIIYNVFEDLSKGEEKIFNLKIFKDISIGEKLLEDLKKGKTKLIVEIPEGFDSLVLSNITMRMFGADVNPVPIKVYTLRHSLSSQAASMVVRSIIDRMNLEFVKRMTNVNEYKVKSKILGSKKGFSYVDFIFPGIVIIAIFFTGMFGIGQELSWYREGKILKRFQLTPISPLNFFLSYFLSRFYFFILQILVLSFVGKVIYKSSVNPFSFYFIFYVFLTMFTISTFGFFISAVAKNTNSANVIGQILNFPLQFLGGIYFPVNDVPWFVKWIVIINPITYLAAGIRDTLGIMPSPYPIYLTILIPLVYFLIFLLISIKKYRNMELT</sequence>
<keyword evidence="2 5" id="KW-0812">Transmembrane</keyword>
<feature type="transmembrane region" description="Helical" evidence="5">
    <location>
        <begin position="271"/>
        <end position="293"/>
    </location>
</feature>
<feature type="transmembrane region" description="Helical" evidence="5">
    <location>
        <begin position="20"/>
        <end position="43"/>
    </location>
</feature>
<gene>
    <name evidence="7" type="ORF">ENW00_07715</name>
</gene>
<dbReference type="GO" id="GO:0140359">
    <property type="term" value="F:ABC-type transporter activity"/>
    <property type="evidence" value="ECO:0007669"/>
    <property type="project" value="InterPro"/>
</dbReference>
<feature type="transmembrane region" description="Helical" evidence="5">
    <location>
        <begin position="188"/>
        <end position="211"/>
    </location>
</feature>
<dbReference type="InterPro" id="IPR013525">
    <property type="entry name" value="ABC2_TM"/>
</dbReference>